<comment type="similarity">
    <text evidence="1 4">Belongs to the 5-formyltetrahydrofolate cyclo-ligase family.</text>
</comment>
<accession>A0ABX1JJ18</accession>
<reference evidence="5 6" key="1">
    <citation type="submission" date="2020-04" db="EMBL/GenBank/DDBJ databases">
        <title>Novel species.</title>
        <authorList>
            <person name="Teo W.F.A."/>
            <person name="Lipun K."/>
            <person name="Srisuk N."/>
            <person name="Duangmal K."/>
        </authorList>
    </citation>
    <scope>NUCLEOTIDE SEQUENCE [LARGE SCALE GENOMIC DNA]</scope>
    <source>
        <strain evidence="5 6">K13G38</strain>
    </source>
</reference>
<dbReference type="InterPro" id="IPR002698">
    <property type="entry name" value="FTHF_cligase"/>
</dbReference>
<keyword evidence="4" id="KW-0479">Metal-binding</keyword>
<gene>
    <name evidence="5" type="ORF">HFP15_36850</name>
</gene>
<evidence type="ECO:0000313" key="5">
    <source>
        <dbReference type="EMBL" id="NKQ58435.1"/>
    </source>
</evidence>
<protein>
    <recommendedName>
        <fullName evidence="4">5-formyltetrahydrofolate cyclo-ligase</fullName>
        <ecNumber evidence="4">6.3.3.2</ecNumber>
    </recommendedName>
</protein>
<keyword evidence="2 4" id="KW-0547">Nucleotide-binding</keyword>
<evidence type="ECO:0000256" key="2">
    <source>
        <dbReference type="ARBA" id="ARBA00022741"/>
    </source>
</evidence>
<dbReference type="NCBIfam" id="TIGR02727">
    <property type="entry name" value="MTHFS_bact"/>
    <property type="match status" value="1"/>
</dbReference>
<keyword evidence="6" id="KW-1185">Reference proteome</keyword>
<dbReference type="SUPFAM" id="SSF100950">
    <property type="entry name" value="NagB/RpiA/CoA transferase-like"/>
    <property type="match status" value="1"/>
</dbReference>
<dbReference type="Proteomes" id="UP000715441">
    <property type="component" value="Unassembled WGS sequence"/>
</dbReference>
<comment type="cofactor">
    <cofactor evidence="4">
        <name>Mg(2+)</name>
        <dbReference type="ChEBI" id="CHEBI:18420"/>
    </cofactor>
</comment>
<dbReference type="GO" id="GO:0030272">
    <property type="term" value="F:5-formyltetrahydrofolate cyclo-ligase activity"/>
    <property type="evidence" value="ECO:0007669"/>
    <property type="project" value="UniProtKB-EC"/>
</dbReference>
<organism evidence="5 6">
    <name type="scientific">Amycolatopsis acididurans</name>
    <dbReference type="NCBI Taxonomy" id="2724524"/>
    <lineage>
        <taxon>Bacteria</taxon>
        <taxon>Bacillati</taxon>
        <taxon>Actinomycetota</taxon>
        <taxon>Actinomycetes</taxon>
        <taxon>Pseudonocardiales</taxon>
        <taxon>Pseudonocardiaceae</taxon>
        <taxon>Amycolatopsis</taxon>
    </lineage>
</organism>
<dbReference type="Gene3D" id="3.40.50.10420">
    <property type="entry name" value="NagB/RpiA/CoA transferase-like"/>
    <property type="match status" value="1"/>
</dbReference>
<evidence type="ECO:0000313" key="6">
    <source>
        <dbReference type="Proteomes" id="UP000715441"/>
    </source>
</evidence>
<evidence type="ECO:0000256" key="1">
    <source>
        <dbReference type="ARBA" id="ARBA00010638"/>
    </source>
</evidence>
<dbReference type="EC" id="6.3.3.2" evidence="4"/>
<comment type="catalytic activity">
    <reaction evidence="4">
        <text>(6S)-5-formyl-5,6,7,8-tetrahydrofolate + ATP = (6R)-5,10-methenyltetrahydrofolate + ADP + phosphate</text>
        <dbReference type="Rhea" id="RHEA:10488"/>
        <dbReference type="ChEBI" id="CHEBI:30616"/>
        <dbReference type="ChEBI" id="CHEBI:43474"/>
        <dbReference type="ChEBI" id="CHEBI:57455"/>
        <dbReference type="ChEBI" id="CHEBI:57457"/>
        <dbReference type="ChEBI" id="CHEBI:456216"/>
        <dbReference type="EC" id="6.3.3.2"/>
    </reaction>
</comment>
<keyword evidence="4" id="KW-0460">Magnesium</keyword>
<name>A0ABX1JJ18_9PSEU</name>
<dbReference type="RefSeq" id="WP_168522259.1">
    <property type="nucleotide sequence ID" value="NZ_JAAXLS010000056.1"/>
</dbReference>
<dbReference type="PANTHER" id="PTHR23407">
    <property type="entry name" value="ATPASE INHIBITOR/5-FORMYLTETRAHYDROFOLATE CYCLO-LIGASE"/>
    <property type="match status" value="1"/>
</dbReference>
<keyword evidence="5" id="KW-0436">Ligase</keyword>
<evidence type="ECO:0000256" key="4">
    <source>
        <dbReference type="RuleBase" id="RU361279"/>
    </source>
</evidence>
<sequence length="201" mass="21295">MGDLRNDGMGKAEWRKKLTAARSSVSLAQRVSEAKALTEAIATMELPATVCAYVPFGTEPGSVGWLDVLRDRGARVLLPVILDRSSALDWAEYDCPATLSPGRWRGILEPNGPRLGPAALGEAGLMLVPALAVDESGIRLGRGAGHYDRSLVHVTSGTDLVAVVRDDELVGQLPAEPHDVRMTGALTPGKGLVRLPARSRG</sequence>
<dbReference type="InterPro" id="IPR037171">
    <property type="entry name" value="NagB/RpiA_transferase-like"/>
</dbReference>
<dbReference type="PIRSF" id="PIRSF006806">
    <property type="entry name" value="FTHF_cligase"/>
    <property type="match status" value="1"/>
</dbReference>
<keyword evidence="3 4" id="KW-0067">ATP-binding</keyword>
<dbReference type="PANTHER" id="PTHR23407:SF1">
    <property type="entry name" value="5-FORMYLTETRAHYDROFOLATE CYCLO-LIGASE"/>
    <property type="match status" value="1"/>
</dbReference>
<dbReference type="InterPro" id="IPR024185">
    <property type="entry name" value="FTHF_cligase-like_sf"/>
</dbReference>
<comment type="caution">
    <text evidence="5">The sequence shown here is derived from an EMBL/GenBank/DDBJ whole genome shotgun (WGS) entry which is preliminary data.</text>
</comment>
<evidence type="ECO:0000256" key="3">
    <source>
        <dbReference type="ARBA" id="ARBA00022840"/>
    </source>
</evidence>
<dbReference type="EMBL" id="JAAXLS010000056">
    <property type="protein sequence ID" value="NKQ58435.1"/>
    <property type="molecule type" value="Genomic_DNA"/>
</dbReference>
<proteinExistence type="inferred from homology"/>
<dbReference type="Pfam" id="PF01812">
    <property type="entry name" value="5-FTHF_cyc-lig"/>
    <property type="match status" value="1"/>
</dbReference>